<dbReference type="AlphaFoldDB" id="A0A177DHE1"/>
<dbReference type="Proteomes" id="UP000077248">
    <property type="component" value="Unassembled WGS sequence"/>
</dbReference>
<evidence type="ECO:0000256" key="1">
    <source>
        <dbReference type="SAM" id="Phobius"/>
    </source>
</evidence>
<evidence type="ECO:0000313" key="2">
    <source>
        <dbReference type="EMBL" id="OAG18249.1"/>
    </source>
</evidence>
<reference evidence="2 3" key="1">
    <citation type="submission" date="2016-05" db="EMBL/GenBank/DDBJ databases">
        <title>Comparative analysis of secretome profiles of manganese(II)-oxidizing ascomycete fungi.</title>
        <authorList>
            <consortium name="DOE Joint Genome Institute"/>
            <person name="Zeiner C.A."/>
            <person name="Purvine S.O."/>
            <person name="Zink E.M."/>
            <person name="Wu S."/>
            <person name="Pasa-Tolic L."/>
            <person name="Chaput D.L."/>
            <person name="Haridas S."/>
            <person name="Grigoriev I.V."/>
            <person name="Santelli C.M."/>
            <person name="Hansel C.M."/>
        </authorList>
    </citation>
    <scope>NUCLEOTIDE SEQUENCE [LARGE SCALE GENOMIC DNA]</scope>
    <source>
        <strain evidence="2 3">SRC1lrK2f</strain>
    </source>
</reference>
<keyword evidence="3" id="KW-1185">Reference proteome</keyword>
<accession>A0A177DHE1</accession>
<dbReference type="EMBL" id="KV441484">
    <property type="protein sequence ID" value="OAG18249.1"/>
    <property type="molecule type" value="Genomic_DNA"/>
</dbReference>
<proteinExistence type="predicted"/>
<sequence length="183" mass="21397">MVRGDAAEVSLLNLPWRTWGRYRARHERYAYMKSSREMIYYQLLSSWFSYFIWSLLAFPGFATRAKAFTPSDFPIWRHLLGCLPIRRQRDCEFGMHSIGKAKVLETCKLKFRVFRCGTWFPMDTLAKPECVLLNRCMSAVDGLSCSGPPSILQIVKWAAYDDELAYRAINMLHQGRPRWKIQG</sequence>
<name>A0A177DHE1_ALTAL</name>
<protein>
    <submittedName>
        <fullName evidence="2">Uncharacterized protein</fullName>
    </submittedName>
</protein>
<organism evidence="2 3">
    <name type="scientific">Alternaria alternata</name>
    <name type="common">Alternaria rot fungus</name>
    <name type="synonym">Torula alternata</name>
    <dbReference type="NCBI Taxonomy" id="5599"/>
    <lineage>
        <taxon>Eukaryota</taxon>
        <taxon>Fungi</taxon>
        <taxon>Dikarya</taxon>
        <taxon>Ascomycota</taxon>
        <taxon>Pezizomycotina</taxon>
        <taxon>Dothideomycetes</taxon>
        <taxon>Pleosporomycetidae</taxon>
        <taxon>Pleosporales</taxon>
        <taxon>Pleosporineae</taxon>
        <taxon>Pleosporaceae</taxon>
        <taxon>Alternaria</taxon>
        <taxon>Alternaria sect. Alternaria</taxon>
        <taxon>Alternaria alternata complex</taxon>
    </lineage>
</organism>
<dbReference type="VEuPathDB" id="FungiDB:CC77DRAFT_218989"/>
<dbReference type="KEGG" id="aalt:CC77DRAFT_218989"/>
<gene>
    <name evidence="2" type="ORF">CC77DRAFT_218989</name>
</gene>
<feature type="transmembrane region" description="Helical" evidence="1">
    <location>
        <begin position="39"/>
        <end position="58"/>
    </location>
</feature>
<keyword evidence="1" id="KW-1133">Transmembrane helix</keyword>
<keyword evidence="1" id="KW-0812">Transmembrane</keyword>
<keyword evidence="1" id="KW-0472">Membrane</keyword>
<dbReference type="GeneID" id="29116302"/>
<dbReference type="RefSeq" id="XP_018383670.1">
    <property type="nucleotide sequence ID" value="XM_018530708.1"/>
</dbReference>
<evidence type="ECO:0000313" key="3">
    <source>
        <dbReference type="Proteomes" id="UP000077248"/>
    </source>
</evidence>